<dbReference type="InterPro" id="IPR003689">
    <property type="entry name" value="ZIP"/>
</dbReference>
<comment type="subcellular location">
    <subcellularLocation>
        <location evidence="1">Membrane</location>
        <topology evidence="1">Multi-pass membrane protein</topology>
    </subcellularLocation>
</comment>
<dbReference type="OrthoDB" id="448280at2759"/>
<organism evidence="7 8">
    <name type="scientific">Coemansia erecta</name>
    <dbReference type="NCBI Taxonomy" id="147472"/>
    <lineage>
        <taxon>Eukaryota</taxon>
        <taxon>Fungi</taxon>
        <taxon>Fungi incertae sedis</taxon>
        <taxon>Zoopagomycota</taxon>
        <taxon>Kickxellomycotina</taxon>
        <taxon>Kickxellomycetes</taxon>
        <taxon>Kickxellales</taxon>
        <taxon>Kickxellaceae</taxon>
        <taxon>Coemansia</taxon>
    </lineage>
</organism>
<feature type="transmembrane region" description="Helical" evidence="6">
    <location>
        <begin position="97"/>
        <end position="120"/>
    </location>
</feature>
<evidence type="ECO:0000256" key="2">
    <source>
        <dbReference type="ARBA" id="ARBA00022692"/>
    </source>
</evidence>
<dbReference type="PANTHER" id="PTHR11040">
    <property type="entry name" value="ZINC/IRON TRANSPORTER"/>
    <property type="match status" value="1"/>
</dbReference>
<dbReference type="GO" id="GO:0005886">
    <property type="term" value="C:plasma membrane"/>
    <property type="evidence" value="ECO:0007669"/>
    <property type="project" value="TreeGrafter"/>
</dbReference>
<dbReference type="AlphaFoldDB" id="A0A9W8CU95"/>
<dbReference type="Proteomes" id="UP001149813">
    <property type="component" value="Unassembled WGS sequence"/>
</dbReference>
<evidence type="ECO:0000256" key="5">
    <source>
        <dbReference type="SAM" id="MobiDB-lite"/>
    </source>
</evidence>
<evidence type="ECO:0008006" key="9">
    <source>
        <dbReference type="Google" id="ProtNLM"/>
    </source>
</evidence>
<keyword evidence="8" id="KW-1185">Reference proteome</keyword>
<dbReference type="EMBL" id="JANBOJ010000058">
    <property type="protein sequence ID" value="KAJ1723642.1"/>
    <property type="molecule type" value="Genomic_DNA"/>
</dbReference>
<evidence type="ECO:0000256" key="3">
    <source>
        <dbReference type="ARBA" id="ARBA00022989"/>
    </source>
</evidence>
<evidence type="ECO:0000256" key="4">
    <source>
        <dbReference type="ARBA" id="ARBA00023136"/>
    </source>
</evidence>
<feature type="transmembrane region" description="Helical" evidence="6">
    <location>
        <begin position="20"/>
        <end position="41"/>
    </location>
</feature>
<dbReference type="PANTHER" id="PTHR11040:SF44">
    <property type="entry name" value="PROTEIN ZNTC-RELATED"/>
    <property type="match status" value="1"/>
</dbReference>
<feature type="transmembrane region" description="Helical" evidence="6">
    <location>
        <begin position="53"/>
        <end position="77"/>
    </location>
</feature>
<feature type="region of interest" description="Disordered" evidence="5">
    <location>
        <begin position="888"/>
        <end position="914"/>
    </location>
</feature>
<dbReference type="GO" id="GO:0005385">
    <property type="term" value="F:zinc ion transmembrane transporter activity"/>
    <property type="evidence" value="ECO:0007669"/>
    <property type="project" value="TreeGrafter"/>
</dbReference>
<keyword evidence="3 6" id="KW-1133">Transmembrane helix</keyword>
<feature type="compositionally biased region" description="Basic residues" evidence="5">
    <location>
        <begin position="321"/>
        <end position="330"/>
    </location>
</feature>
<accession>A0A9W8CU95</accession>
<feature type="transmembrane region" description="Helical" evidence="6">
    <location>
        <begin position="964"/>
        <end position="989"/>
    </location>
</feature>
<comment type="caution">
    <text evidence="7">The sequence shown here is derived from an EMBL/GenBank/DDBJ whole genome shotgun (WGS) entry which is preliminary data.</text>
</comment>
<feature type="region of interest" description="Disordered" evidence="5">
    <location>
        <begin position="623"/>
        <end position="643"/>
    </location>
</feature>
<evidence type="ECO:0000256" key="1">
    <source>
        <dbReference type="ARBA" id="ARBA00004141"/>
    </source>
</evidence>
<feature type="region of interest" description="Disordered" evidence="5">
    <location>
        <begin position="286"/>
        <end position="370"/>
    </location>
</feature>
<evidence type="ECO:0000256" key="6">
    <source>
        <dbReference type="SAM" id="Phobius"/>
    </source>
</evidence>
<protein>
    <recommendedName>
        <fullName evidence="9">Zip-domain-containing protein</fullName>
    </recommendedName>
</protein>
<evidence type="ECO:0000313" key="7">
    <source>
        <dbReference type="EMBL" id="KAJ1723642.1"/>
    </source>
</evidence>
<keyword evidence="2 6" id="KW-0812">Transmembrane</keyword>
<sequence length="1021" mass="110903">MSSDIKCNIAGISAEWDTDWHIASLFIIIGTSAVGVFLPIISQTTRGFRSFGVPGFAIQIGQFFGAGVIIATAFIHLFPAANSALTNPCLGHFADRYGAWASLIAMAAVFTMHSTEWWLVEAWMGRTKQKSLALTDTHSRRRRRMRRRYRRVMGMLGVQTTIGKDEYRSDSSSSCNSSDDDGDDDHMLFPAYSRAFNASRMMLPPPALSPAVTPYVFGASTASPSSRAFGRGGSAFTSRATGFALSKYGNYAAVVQSRQHLAMISSDHISRYLYSEPQFPHYGPPLWPIPPTDDRHHRQSGRNFNLGSSAQAKSTPELMHRYQKSIRKSHASSGQSSSAKNTQSSNGVSLRPNSFSRIGKPRVRQKAPLSAESLAAKHRCLSMPRLPPTTLEAGICDSLIEPLHPPSSGYKSDNTSSFDSRSLMRSSNLSDSCASSQNPHDARNPVSVAAAAASRRHSLHASTVSRSARASLGEPYGSHGHSASRLDPVPETDDSWVTSMPYRSADNVLTGLPPLSESLRTQIASGQTTYLSARTHKRVSIPTPPTQSISQSLAQGGAMQPPIPPLPLQSPVYAPSIQSELASNGRISQSLGGTRYPRHSWQKKNCQDAIEMAAAALSGIAPHNANSMPATENPGKALGTDDDQDSTAIVSQQSSLARNIGLPADVKRQALATYILEIGIALYSVLIGLALAISDHGFLALFIAICFHQFFEGLALGTSLAELYWIKTQIAAHKYEMDAVEDVTLAPNEPNGQDNLDLAPEPIQQPDTNRSAAVVPGASARSRRIESTGSVNFEKDMHVIDPAGFGTERQHSTQQQNHRSMSTNEALNSDDFEYHSTDKGYRQSKSRRTLTSMATSFTPEPWQVNPQLEVSLGNISQGYVIVGQPPEPDNSASTVATSARHVEDVPPQPRYLQPRTEPERLPGWWKAWISALAFTMTTPTGIIIGLAIRHVYEPNSVYALLLNGVLQSICTGVLIYVGLVTLMIGGFNSIQVKHMSRIRQIALFFAVYAGAAVMASLKIWK</sequence>
<feature type="region of interest" description="Disordered" evidence="5">
    <location>
        <begin position="402"/>
        <end position="492"/>
    </location>
</feature>
<dbReference type="Pfam" id="PF02535">
    <property type="entry name" value="Zip"/>
    <property type="match status" value="3"/>
</dbReference>
<proteinExistence type="predicted"/>
<evidence type="ECO:0000313" key="8">
    <source>
        <dbReference type="Proteomes" id="UP001149813"/>
    </source>
</evidence>
<feature type="compositionally biased region" description="Low complexity" evidence="5">
    <location>
        <begin position="416"/>
        <end position="427"/>
    </location>
</feature>
<feature type="region of interest" description="Disordered" evidence="5">
    <location>
        <begin position="538"/>
        <end position="562"/>
    </location>
</feature>
<feature type="transmembrane region" description="Helical" evidence="6">
    <location>
        <begin position="671"/>
        <end position="693"/>
    </location>
</feature>
<feature type="compositionally biased region" description="Polar residues" evidence="5">
    <location>
        <begin position="428"/>
        <end position="439"/>
    </location>
</feature>
<keyword evidence="4 6" id="KW-0472">Membrane</keyword>
<name>A0A9W8CU95_9FUNG</name>
<feature type="transmembrane region" description="Helical" evidence="6">
    <location>
        <begin position="699"/>
        <end position="725"/>
    </location>
</feature>
<feature type="compositionally biased region" description="Low complexity" evidence="5">
    <location>
        <begin position="331"/>
        <end position="347"/>
    </location>
</feature>
<reference evidence="7" key="1">
    <citation type="submission" date="2022-07" db="EMBL/GenBank/DDBJ databases">
        <title>Phylogenomic reconstructions and comparative analyses of Kickxellomycotina fungi.</title>
        <authorList>
            <person name="Reynolds N.K."/>
            <person name="Stajich J.E."/>
            <person name="Barry K."/>
            <person name="Grigoriev I.V."/>
            <person name="Crous P."/>
            <person name="Smith M.E."/>
        </authorList>
    </citation>
    <scope>NUCLEOTIDE SEQUENCE</scope>
    <source>
        <strain evidence="7">NBRC 32514</strain>
    </source>
</reference>
<feature type="transmembrane region" description="Helical" evidence="6">
    <location>
        <begin position="927"/>
        <end position="952"/>
    </location>
</feature>
<feature type="compositionally biased region" description="Polar residues" evidence="5">
    <location>
        <begin position="301"/>
        <end position="314"/>
    </location>
</feature>
<feature type="transmembrane region" description="Helical" evidence="6">
    <location>
        <begin position="1001"/>
        <end position="1020"/>
    </location>
</feature>
<gene>
    <name evidence="7" type="ORF">LPJ53_002025</name>
</gene>